<sequence>MVKVVTAARYLLGVLLLVLGLNGFLDVIPQPPPPDDGGAFLGALVSGGVLPVVKAFEVVVGVLLLAGRFVPLALVVLVPITVGILLYHVRFDPAGGVAAYLVAVLHGVLLWGYRAHLMPLLVPRAEPLPDRRPAPPAERRVVA</sequence>
<feature type="transmembrane region" description="Helical" evidence="1">
    <location>
        <begin position="95"/>
        <end position="113"/>
    </location>
</feature>
<keyword evidence="1" id="KW-0812">Transmembrane</keyword>
<dbReference type="RefSeq" id="WP_311664265.1">
    <property type="nucleotide sequence ID" value="NZ_JAVRHT010000027.1"/>
</dbReference>
<comment type="caution">
    <text evidence="2">The sequence shown here is derived from an EMBL/GenBank/DDBJ whole genome shotgun (WGS) entry which is preliminary data.</text>
</comment>
<name>A0ABU3BSZ6_9BACT</name>
<accession>A0ABU3BSZ6</accession>
<keyword evidence="1" id="KW-0472">Membrane</keyword>
<protein>
    <recommendedName>
        <fullName evidence="4">DoxX-like protein</fullName>
    </recommendedName>
</protein>
<gene>
    <name evidence="2" type="ORF">RM540_11685</name>
</gene>
<feature type="transmembrane region" description="Helical" evidence="1">
    <location>
        <begin position="72"/>
        <end position="89"/>
    </location>
</feature>
<evidence type="ECO:0000313" key="2">
    <source>
        <dbReference type="EMBL" id="MDT0632411.1"/>
    </source>
</evidence>
<proteinExistence type="predicted"/>
<evidence type="ECO:0000256" key="1">
    <source>
        <dbReference type="SAM" id="Phobius"/>
    </source>
</evidence>
<reference evidence="2 3" key="1">
    <citation type="submission" date="2023-09" db="EMBL/GenBank/DDBJ databases">
        <authorList>
            <person name="Rey-Velasco X."/>
        </authorList>
    </citation>
    <scope>NUCLEOTIDE SEQUENCE [LARGE SCALE GENOMIC DNA]</scope>
    <source>
        <strain evidence="2 3">F394</strain>
    </source>
</reference>
<evidence type="ECO:0008006" key="4">
    <source>
        <dbReference type="Google" id="ProtNLM"/>
    </source>
</evidence>
<organism evidence="2 3">
    <name type="scientific">Rubrivirga litoralis</name>
    <dbReference type="NCBI Taxonomy" id="3075598"/>
    <lineage>
        <taxon>Bacteria</taxon>
        <taxon>Pseudomonadati</taxon>
        <taxon>Rhodothermota</taxon>
        <taxon>Rhodothermia</taxon>
        <taxon>Rhodothermales</taxon>
        <taxon>Rubricoccaceae</taxon>
        <taxon>Rubrivirga</taxon>
    </lineage>
</organism>
<evidence type="ECO:0000313" key="3">
    <source>
        <dbReference type="Proteomes" id="UP001267426"/>
    </source>
</evidence>
<dbReference type="Proteomes" id="UP001267426">
    <property type="component" value="Unassembled WGS sequence"/>
</dbReference>
<feature type="transmembrane region" description="Helical" evidence="1">
    <location>
        <begin position="7"/>
        <end position="28"/>
    </location>
</feature>
<dbReference type="EMBL" id="JAVRHT010000027">
    <property type="protein sequence ID" value="MDT0632411.1"/>
    <property type="molecule type" value="Genomic_DNA"/>
</dbReference>
<feature type="transmembrane region" description="Helical" evidence="1">
    <location>
        <begin position="40"/>
        <end position="65"/>
    </location>
</feature>
<keyword evidence="1" id="KW-1133">Transmembrane helix</keyword>
<keyword evidence="3" id="KW-1185">Reference proteome</keyword>